<dbReference type="EMBL" id="MW582946">
    <property type="protein sequence ID" value="QXT57835.1"/>
    <property type="molecule type" value="Genomic_DNA"/>
</dbReference>
<accession>A0A8F6UAD1</accession>
<evidence type="ECO:0000313" key="1">
    <source>
        <dbReference type="EMBL" id="QXT57835.1"/>
    </source>
</evidence>
<organism evidence="1">
    <name type="scientific">Rhinella marina erythrocytic-like virus</name>
    <dbReference type="NCBI Taxonomy" id="2859906"/>
    <lineage>
        <taxon>Viruses</taxon>
        <taxon>Varidnaviria</taxon>
        <taxon>Bamfordvirae</taxon>
        <taxon>Nucleocytoviricota</taxon>
        <taxon>Megaviricetes</taxon>
        <taxon>Pimascovirales</taxon>
        <taxon>Pimascovirales incertae sedis</taxon>
        <taxon>Iridoviridae</taxon>
    </lineage>
</organism>
<proteinExistence type="predicted"/>
<reference evidence="1" key="1">
    <citation type="submission" date="2021-02" db="EMBL/GenBank/DDBJ databases">
        <title>Distinct virome patterns of the invasive cane toad (Rhinella marina) across its native and introduced ranges.</title>
        <authorList>
            <person name="Russo A.G."/>
            <person name="Harding E.F."/>
            <person name="Yan G.J."/>
            <person name="Selechnik D."/>
            <person name="Ducatez S."/>
            <person name="DeVore J.L."/>
            <person name="Zhou J."/>
            <person name="Sarma R.R."/>
            <person name="Lee Y.P."/>
            <person name="Richardson M.F."/>
            <person name="Shine R."/>
            <person name="Rollins L.A."/>
            <person name="White P.A."/>
        </authorList>
    </citation>
    <scope>NUCLEOTIDE SEQUENCE</scope>
</reference>
<name>A0A8F6UAD1_9VIRU</name>
<sequence length="213" mass="24449">MDIIGPSKQRHGSKYVPKRQMFLSKRILDNIINDGSTMYFTPNNITRLYFGLIHPEFIKGLQMAIKFAKKSSRKNYNVDIMAFFPISYKLRKLQTATHIKITESYRFLSKLAKISKIELSLSTKMLTVLAMILETFVKLVRNNVVYKFYLGENTITNSIEYVKKYGLDFSIKNLNLTTIMNEEEDEFEHNLATAGLTCPASVMSISSDEDSPS</sequence>
<protein>
    <submittedName>
        <fullName evidence="1">Uncharacterized protein</fullName>
    </submittedName>
</protein>